<keyword evidence="2 6" id="KW-0812">Transmembrane</keyword>
<dbReference type="EMBL" id="CAUYUJ010018422">
    <property type="protein sequence ID" value="CAK0883495.1"/>
    <property type="molecule type" value="Genomic_DNA"/>
</dbReference>
<evidence type="ECO:0000256" key="3">
    <source>
        <dbReference type="ARBA" id="ARBA00022989"/>
    </source>
</evidence>
<name>A0ABN9WB52_9DINO</name>
<proteinExistence type="predicted"/>
<accession>A0ABN9WB52</accession>
<evidence type="ECO:0000256" key="6">
    <source>
        <dbReference type="SAM" id="Phobius"/>
    </source>
</evidence>
<dbReference type="PANTHER" id="PTHR10037:SF62">
    <property type="entry name" value="SODIUM CHANNEL PROTEIN 60E"/>
    <property type="match status" value="1"/>
</dbReference>
<keyword evidence="3 6" id="KW-1133">Transmembrane helix</keyword>
<evidence type="ECO:0000256" key="2">
    <source>
        <dbReference type="ARBA" id="ARBA00022692"/>
    </source>
</evidence>
<gene>
    <name evidence="8" type="ORF">PCOR1329_LOCUS65702</name>
</gene>
<organism evidence="8 9">
    <name type="scientific">Prorocentrum cordatum</name>
    <dbReference type="NCBI Taxonomy" id="2364126"/>
    <lineage>
        <taxon>Eukaryota</taxon>
        <taxon>Sar</taxon>
        <taxon>Alveolata</taxon>
        <taxon>Dinophyceae</taxon>
        <taxon>Prorocentrales</taxon>
        <taxon>Prorocentraceae</taxon>
        <taxon>Prorocentrum</taxon>
    </lineage>
</organism>
<evidence type="ECO:0000313" key="9">
    <source>
        <dbReference type="Proteomes" id="UP001189429"/>
    </source>
</evidence>
<dbReference type="InterPro" id="IPR005821">
    <property type="entry name" value="Ion_trans_dom"/>
</dbReference>
<evidence type="ECO:0000259" key="7">
    <source>
        <dbReference type="Pfam" id="PF00520"/>
    </source>
</evidence>
<sequence>MPVPGSDENVCVREGSDFASLILLARQAHHSEVRCLEDEVQSLRKRLTAICGDRQSPCVDMHAKRADSPVDPEPTQMGTEERFPDRKTSADAQSAEDENSAGMFPYDPRFPNPLNSQERDRTASPEEGNTRTIEHGRMSTLVPTLSRREKRVSTWKDLSKILQQSARYKRSHLDSLATQGVLGRLVHDPMFEVFITSAILLNGAVMAAEAQYQGFDLAVWTNHESASRVSADVWPHGETIFEACEWIFGLIFLFEIMLKLVATRIKFFRGCLNCIDLAVVTFWVYGRVSYGGSVNAQMLRIARMARLLRIVRYLNNAAFDSLYIMVTSLRGSMMILAWSFLLLLMFHVVLALVVNQALRLWYFQESQAEEQTEVFVYFGSFSRSLLTMFELTLANWIVPARVLMEKVNEWLLIS</sequence>
<dbReference type="InterPro" id="IPR043203">
    <property type="entry name" value="VGCC_Ca_Na"/>
</dbReference>
<keyword evidence="4 6" id="KW-0472">Membrane</keyword>
<evidence type="ECO:0000256" key="4">
    <source>
        <dbReference type="ARBA" id="ARBA00023136"/>
    </source>
</evidence>
<feature type="compositionally biased region" description="Basic and acidic residues" evidence="5">
    <location>
        <begin position="117"/>
        <end position="131"/>
    </location>
</feature>
<feature type="domain" description="Ion transport" evidence="7">
    <location>
        <begin position="189"/>
        <end position="406"/>
    </location>
</feature>
<evidence type="ECO:0000256" key="1">
    <source>
        <dbReference type="ARBA" id="ARBA00004141"/>
    </source>
</evidence>
<feature type="compositionally biased region" description="Basic and acidic residues" evidence="5">
    <location>
        <begin position="79"/>
        <end position="89"/>
    </location>
</feature>
<comment type="caution">
    <text evidence="8">The sequence shown here is derived from an EMBL/GenBank/DDBJ whole genome shotgun (WGS) entry which is preliminary data.</text>
</comment>
<feature type="region of interest" description="Disordered" evidence="5">
    <location>
        <begin position="62"/>
        <end position="131"/>
    </location>
</feature>
<reference evidence="8" key="1">
    <citation type="submission" date="2023-10" db="EMBL/GenBank/DDBJ databases">
        <authorList>
            <person name="Chen Y."/>
            <person name="Shah S."/>
            <person name="Dougan E. K."/>
            <person name="Thang M."/>
            <person name="Chan C."/>
        </authorList>
    </citation>
    <scope>NUCLEOTIDE SEQUENCE [LARGE SCALE GENOMIC DNA]</scope>
</reference>
<dbReference type="Gene3D" id="1.20.120.350">
    <property type="entry name" value="Voltage-gated potassium channels. Chain C"/>
    <property type="match status" value="1"/>
</dbReference>
<dbReference type="SUPFAM" id="SSF81324">
    <property type="entry name" value="Voltage-gated potassium channels"/>
    <property type="match status" value="1"/>
</dbReference>
<dbReference type="Pfam" id="PF00520">
    <property type="entry name" value="Ion_trans"/>
    <property type="match status" value="1"/>
</dbReference>
<protein>
    <recommendedName>
        <fullName evidence="7">Ion transport domain-containing protein</fullName>
    </recommendedName>
</protein>
<dbReference type="PANTHER" id="PTHR10037">
    <property type="entry name" value="VOLTAGE-GATED CATION CHANNEL CALCIUM AND SODIUM"/>
    <property type="match status" value="1"/>
</dbReference>
<comment type="subcellular location">
    <subcellularLocation>
        <location evidence="1">Membrane</location>
        <topology evidence="1">Multi-pass membrane protein</topology>
    </subcellularLocation>
</comment>
<dbReference type="InterPro" id="IPR027359">
    <property type="entry name" value="Volt_channel_dom_sf"/>
</dbReference>
<feature type="transmembrane region" description="Helical" evidence="6">
    <location>
        <begin position="335"/>
        <end position="354"/>
    </location>
</feature>
<evidence type="ECO:0000313" key="8">
    <source>
        <dbReference type="EMBL" id="CAK0883495.1"/>
    </source>
</evidence>
<dbReference type="Proteomes" id="UP001189429">
    <property type="component" value="Unassembled WGS sequence"/>
</dbReference>
<keyword evidence="9" id="KW-1185">Reference proteome</keyword>
<evidence type="ECO:0000256" key="5">
    <source>
        <dbReference type="SAM" id="MobiDB-lite"/>
    </source>
</evidence>